<evidence type="ECO:0000313" key="12">
    <source>
        <dbReference type="Proteomes" id="UP001500133"/>
    </source>
</evidence>
<name>A0ABP7L1P0_9GAMM</name>
<dbReference type="InterPro" id="IPR024088">
    <property type="entry name" value="Tyr-tRNA-ligase_bac-type"/>
</dbReference>
<keyword evidence="5 10" id="KW-0694">RNA-binding</keyword>
<dbReference type="Pfam" id="PF00579">
    <property type="entry name" value="tRNA-synt_1b"/>
    <property type="match status" value="1"/>
</dbReference>
<dbReference type="SUPFAM" id="SSF55174">
    <property type="entry name" value="Alpha-L RNA-binding motif"/>
    <property type="match status" value="1"/>
</dbReference>
<evidence type="ECO:0000256" key="2">
    <source>
        <dbReference type="ARBA" id="ARBA00022598"/>
    </source>
</evidence>
<comment type="subcellular location">
    <subcellularLocation>
        <location evidence="9">Cytoplasm</location>
    </subcellularLocation>
</comment>
<reference evidence="12" key="1">
    <citation type="journal article" date="2019" name="Int. J. Syst. Evol. Microbiol.">
        <title>The Global Catalogue of Microorganisms (GCM) 10K type strain sequencing project: providing services to taxonomists for standard genome sequencing and annotation.</title>
        <authorList>
            <consortium name="The Broad Institute Genomics Platform"/>
            <consortium name="The Broad Institute Genome Sequencing Center for Infectious Disease"/>
            <person name="Wu L."/>
            <person name="Ma J."/>
        </authorList>
    </citation>
    <scope>NUCLEOTIDE SEQUENCE [LARGE SCALE GENOMIC DNA]</scope>
    <source>
        <strain evidence="12">JCM 16914</strain>
    </source>
</reference>
<evidence type="ECO:0000256" key="9">
    <source>
        <dbReference type="HAMAP-Rule" id="MF_02007"/>
    </source>
</evidence>
<dbReference type="Proteomes" id="UP001500133">
    <property type="component" value="Unassembled WGS sequence"/>
</dbReference>
<evidence type="ECO:0000256" key="6">
    <source>
        <dbReference type="ARBA" id="ARBA00022917"/>
    </source>
</evidence>
<evidence type="ECO:0000256" key="1">
    <source>
        <dbReference type="ARBA" id="ARBA00022490"/>
    </source>
</evidence>
<feature type="short sequence motif" description="'HIGH' region" evidence="9">
    <location>
        <begin position="42"/>
        <end position="51"/>
    </location>
</feature>
<evidence type="ECO:0000256" key="3">
    <source>
        <dbReference type="ARBA" id="ARBA00022741"/>
    </source>
</evidence>
<gene>
    <name evidence="9 11" type="primary">tyrS</name>
    <name evidence="11" type="ORF">GCM10022228_00490</name>
</gene>
<dbReference type="InterPro" id="IPR002305">
    <property type="entry name" value="aa-tRNA-synth_Ic"/>
</dbReference>
<dbReference type="Gene3D" id="3.40.50.620">
    <property type="entry name" value="HUPs"/>
    <property type="match status" value="1"/>
</dbReference>
<protein>
    <recommendedName>
        <fullName evidence="9">Tyrosine--tRNA ligase</fullName>
        <ecNumber evidence="9">6.1.1.1</ecNumber>
    </recommendedName>
    <alternativeName>
        <fullName evidence="9">Tyrosyl-tRNA synthetase</fullName>
        <shortName evidence="9">TyrRS</shortName>
    </alternativeName>
</protein>
<dbReference type="PROSITE" id="PS00178">
    <property type="entry name" value="AA_TRNA_LIGASE_I"/>
    <property type="match status" value="1"/>
</dbReference>
<dbReference type="GO" id="GO:0016874">
    <property type="term" value="F:ligase activity"/>
    <property type="evidence" value="ECO:0007669"/>
    <property type="project" value="UniProtKB-KW"/>
</dbReference>
<keyword evidence="3 9" id="KW-0547">Nucleotide-binding</keyword>
<dbReference type="PANTHER" id="PTHR11766">
    <property type="entry name" value="TYROSYL-TRNA SYNTHETASE"/>
    <property type="match status" value="1"/>
</dbReference>
<comment type="caution">
    <text evidence="11">The sequence shown here is derived from an EMBL/GenBank/DDBJ whole genome shotgun (WGS) entry which is preliminary data.</text>
</comment>
<dbReference type="NCBIfam" id="TIGR00234">
    <property type="entry name" value="tyrS"/>
    <property type="match status" value="1"/>
</dbReference>
<proteinExistence type="inferred from homology"/>
<keyword evidence="12" id="KW-1185">Reference proteome</keyword>
<dbReference type="InterPro" id="IPR001412">
    <property type="entry name" value="aa-tRNA-synth_I_CS"/>
</dbReference>
<dbReference type="CDD" id="cd00805">
    <property type="entry name" value="TyrRS_core"/>
    <property type="match status" value="1"/>
</dbReference>
<feature type="binding site" evidence="9">
    <location>
        <position position="229"/>
    </location>
    <ligand>
        <name>ATP</name>
        <dbReference type="ChEBI" id="CHEBI:30616"/>
    </ligand>
</feature>
<organism evidence="11 12">
    <name type="scientific">Halomonas cibimaris</name>
    <dbReference type="NCBI Taxonomy" id="657012"/>
    <lineage>
        <taxon>Bacteria</taxon>
        <taxon>Pseudomonadati</taxon>
        <taxon>Pseudomonadota</taxon>
        <taxon>Gammaproteobacteria</taxon>
        <taxon>Oceanospirillales</taxon>
        <taxon>Halomonadaceae</taxon>
        <taxon>Halomonas</taxon>
    </lineage>
</organism>
<comment type="subunit">
    <text evidence="9">Homodimer.</text>
</comment>
<dbReference type="InterPro" id="IPR024108">
    <property type="entry name" value="Tyr-tRNA-ligase_bac_2"/>
</dbReference>
<dbReference type="RefSeq" id="WP_344701111.1">
    <property type="nucleotide sequence ID" value="NZ_BAAAZT010000006.1"/>
</dbReference>
<feature type="short sequence motif" description="'KMSKS' region" evidence="9">
    <location>
        <begin position="226"/>
        <end position="230"/>
    </location>
</feature>
<dbReference type="InterPro" id="IPR002307">
    <property type="entry name" value="Tyr-tRNA-ligase"/>
</dbReference>
<keyword evidence="2 9" id="KW-0436">Ligase</keyword>
<dbReference type="InterPro" id="IPR014729">
    <property type="entry name" value="Rossmann-like_a/b/a_fold"/>
</dbReference>
<dbReference type="InterPro" id="IPR036986">
    <property type="entry name" value="S4_RNA-bd_sf"/>
</dbReference>
<dbReference type="EMBL" id="BAAAZT010000006">
    <property type="protein sequence ID" value="GAA3893311.1"/>
    <property type="molecule type" value="Genomic_DNA"/>
</dbReference>
<sequence>MSEVDQALALLARGTNEILLEDELKEKLASGRTLRIKAGFDPTAPDLHLGHSVLLTKMRQFQDLGHTVIFLIGDFTGRIGDPSGKNVTRKPLSEEEVKRNAETYKAQVFKILDPAKTEVRFNAEWFSELSAAKMIELAAQSTVARMLERDDFEKRYRANQAIAIHEFLYPLVQGYDSVALEADVELGGTDQKFNLLMGREIQKHYGQASQVVMTMPLLEGLDGVQKMSKSLGNYVGVNEAPGTMFNKLVSMPDSLMWRYYDLLSLKSNETIDALKQQVNEGANPRDIKMELARELITRYHGEEAAANAHRSSGNQLADGELPDDLPDVEVDFEGGAKAPIAAILNRAELTKNSAQAKDMLKNGSVKVDGKVVAKDAMLPTGKAYVIQAGKKRYARVTLK</sequence>
<dbReference type="Gene3D" id="3.10.290.10">
    <property type="entry name" value="RNA-binding S4 domain"/>
    <property type="match status" value="1"/>
</dbReference>
<keyword evidence="4 9" id="KW-0067">ATP-binding</keyword>
<keyword evidence="1 9" id="KW-0963">Cytoplasm</keyword>
<dbReference type="PRINTS" id="PR01040">
    <property type="entry name" value="TRNASYNTHTYR"/>
</dbReference>
<evidence type="ECO:0000256" key="7">
    <source>
        <dbReference type="ARBA" id="ARBA00023146"/>
    </source>
</evidence>
<comment type="catalytic activity">
    <reaction evidence="8 9">
        <text>tRNA(Tyr) + L-tyrosine + ATP = L-tyrosyl-tRNA(Tyr) + AMP + diphosphate + H(+)</text>
        <dbReference type="Rhea" id="RHEA:10220"/>
        <dbReference type="Rhea" id="RHEA-COMP:9706"/>
        <dbReference type="Rhea" id="RHEA-COMP:9707"/>
        <dbReference type="ChEBI" id="CHEBI:15378"/>
        <dbReference type="ChEBI" id="CHEBI:30616"/>
        <dbReference type="ChEBI" id="CHEBI:33019"/>
        <dbReference type="ChEBI" id="CHEBI:58315"/>
        <dbReference type="ChEBI" id="CHEBI:78442"/>
        <dbReference type="ChEBI" id="CHEBI:78536"/>
        <dbReference type="ChEBI" id="CHEBI:456215"/>
        <dbReference type="EC" id="6.1.1.1"/>
    </reaction>
</comment>
<keyword evidence="6 9" id="KW-0648">Protein biosynthesis</keyword>
<dbReference type="PROSITE" id="PS50889">
    <property type="entry name" value="S4"/>
    <property type="match status" value="1"/>
</dbReference>
<evidence type="ECO:0000313" key="11">
    <source>
        <dbReference type="EMBL" id="GAA3893311.1"/>
    </source>
</evidence>
<comment type="similarity">
    <text evidence="9">Belongs to the class-I aminoacyl-tRNA synthetase family. TyrS type 2 subfamily.</text>
</comment>
<comment type="function">
    <text evidence="9">Catalyzes the attachment of tyrosine to tRNA(Tyr) in a two-step reaction: tyrosine is first activated by ATP to form Tyr-AMP and then transferred to the acceptor end of tRNA(Tyr).</text>
</comment>
<dbReference type="Gene3D" id="1.10.240.10">
    <property type="entry name" value="Tyrosyl-Transfer RNA Synthetase"/>
    <property type="match status" value="1"/>
</dbReference>
<evidence type="ECO:0000256" key="4">
    <source>
        <dbReference type="ARBA" id="ARBA00022840"/>
    </source>
</evidence>
<dbReference type="SUPFAM" id="SSF52374">
    <property type="entry name" value="Nucleotidylyl transferase"/>
    <property type="match status" value="1"/>
</dbReference>
<evidence type="ECO:0000256" key="5">
    <source>
        <dbReference type="ARBA" id="ARBA00022884"/>
    </source>
</evidence>
<keyword evidence="7 9" id="KW-0030">Aminoacyl-tRNA synthetase</keyword>
<dbReference type="EC" id="6.1.1.1" evidence="9"/>
<evidence type="ECO:0000256" key="10">
    <source>
        <dbReference type="PROSITE-ProRule" id="PRU00182"/>
    </source>
</evidence>
<accession>A0ABP7L1P0</accession>
<evidence type="ECO:0000256" key="8">
    <source>
        <dbReference type="ARBA" id="ARBA00048248"/>
    </source>
</evidence>
<dbReference type="HAMAP" id="MF_02007">
    <property type="entry name" value="Tyr_tRNA_synth_type2"/>
    <property type="match status" value="1"/>
</dbReference>
<dbReference type="PANTHER" id="PTHR11766:SF1">
    <property type="entry name" value="TYROSINE--TRNA LIGASE"/>
    <property type="match status" value="1"/>
</dbReference>